<dbReference type="InterPro" id="IPR050583">
    <property type="entry name" value="Mycobacterial_A85_antigen"/>
</dbReference>
<keyword evidence="3" id="KW-1185">Reference proteome</keyword>
<feature type="transmembrane region" description="Helical" evidence="1">
    <location>
        <begin position="15"/>
        <end position="32"/>
    </location>
</feature>
<proteinExistence type="predicted"/>
<dbReference type="PANTHER" id="PTHR48098">
    <property type="entry name" value="ENTEROCHELIN ESTERASE-RELATED"/>
    <property type="match status" value="1"/>
</dbReference>
<dbReference type="InterPro" id="IPR029058">
    <property type="entry name" value="AB_hydrolase_fold"/>
</dbReference>
<keyword evidence="1" id="KW-0472">Membrane</keyword>
<gene>
    <name evidence="2" type="ORF">RS86_02846</name>
</gene>
<dbReference type="AlphaFoldDB" id="A0A0F0LI82"/>
<feature type="transmembrane region" description="Helical" evidence="1">
    <location>
        <begin position="102"/>
        <end position="123"/>
    </location>
</feature>
<dbReference type="Gene3D" id="3.40.50.1820">
    <property type="entry name" value="alpha/beta hydrolase"/>
    <property type="match status" value="1"/>
</dbReference>
<dbReference type="PATRIC" id="fig|582680.6.peg.2923"/>
<keyword evidence="1" id="KW-1133">Transmembrane helix</keyword>
<dbReference type="PANTHER" id="PTHR48098:SF1">
    <property type="entry name" value="DIACYLGLYCEROL ACYLTRANSFERASE_MYCOLYLTRANSFERASE AG85A"/>
    <property type="match status" value="1"/>
</dbReference>
<keyword evidence="1" id="KW-0812">Transmembrane</keyword>
<reference evidence="2 3" key="1">
    <citation type="submission" date="2015-02" db="EMBL/GenBank/DDBJ databases">
        <title>Draft genome sequences of ten Microbacterium spp. with emphasis on heavy metal contaminated environments.</title>
        <authorList>
            <person name="Corretto E."/>
        </authorList>
    </citation>
    <scope>NUCLEOTIDE SEQUENCE [LARGE SCALE GENOMIC DNA]</scope>
    <source>
        <strain evidence="2 3">ARN176</strain>
    </source>
</reference>
<accession>A0A0F0LI82</accession>
<dbReference type="InterPro" id="IPR000801">
    <property type="entry name" value="Esterase-like"/>
</dbReference>
<dbReference type="SUPFAM" id="SSF53474">
    <property type="entry name" value="alpha/beta-Hydrolases"/>
    <property type="match status" value="1"/>
</dbReference>
<evidence type="ECO:0000313" key="3">
    <source>
        <dbReference type="Proteomes" id="UP000033740"/>
    </source>
</evidence>
<dbReference type="Proteomes" id="UP000033740">
    <property type="component" value="Unassembled WGS sequence"/>
</dbReference>
<name>A0A0F0LI82_9MICO</name>
<dbReference type="Pfam" id="PF00756">
    <property type="entry name" value="Esterase"/>
    <property type="match status" value="1"/>
</dbReference>
<dbReference type="EMBL" id="JYIX01000037">
    <property type="protein sequence ID" value="KJL32374.1"/>
    <property type="molecule type" value="Genomic_DNA"/>
</dbReference>
<sequence>MPRWLLELDLADGPVPWIVWGLAAAGLVALLIRPLRRRWIVRAAIAVIAGALVGWFLVVLVDVADLFGVPMPDAVKWWTSGGFALIGLAIVSLWDSRWWRKAVAILTVIASVLSMGIGINQAFALDRTLGDILGINTLGPLDHFAPPLTTQDPSAKPLAETWTPPADMPTRGRFGALSGANALKSSAGFKPREATVYLPPAALVKDPPALPVVVFMMGLPGYPNPHPMVDVMNEFAAKHDGLAPIVIIADQLGAQDQNPGCVDSAAYGGVETYFNKDIPDWIRGHLRVQQDPKYWTIAGYSNGGACAFIYGARHPDIWGNIATASGEPWSGFGDPKSVEKAFKGDQAAFDANKPEAILAEHPGAYAGHYAIFAAGALDKKYGPANRVSAGLAETAGFTTTYYLVPNATHTGPGLRGGLVKAFEVLYPRLGLSR</sequence>
<organism evidence="2 3">
    <name type="scientific">Microbacterium azadirachtae</name>
    <dbReference type="NCBI Taxonomy" id="582680"/>
    <lineage>
        <taxon>Bacteria</taxon>
        <taxon>Bacillati</taxon>
        <taxon>Actinomycetota</taxon>
        <taxon>Actinomycetes</taxon>
        <taxon>Micrococcales</taxon>
        <taxon>Microbacteriaceae</taxon>
        <taxon>Microbacterium</taxon>
    </lineage>
</organism>
<feature type="transmembrane region" description="Helical" evidence="1">
    <location>
        <begin position="39"/>
        <end position="57"/>
    </location>
</feature>
<dbReference type="RefSeq" id="WP_045272867.1">
    <property type="nucleotide sequence ID" value="NZ_JYIX01000037.1"/>
</dbReference>
<evidence type="ECO:0000256" key="1">
    <source>
        <dbReference type="SAM" id="Phobius"/>
    </source>
</evidence>
<protein>
    <submittedName>
        <fullName evidence="2">Putative esterase</fullName>
    </submittedName>
</protein>
<feature type="transmembrane region" description="Helical" evidence="1">
    <location>
        <begin position="77"/>
        <end position="95"/>
    </location>
</feature>
<evidence type="ECO:0000313" key="2">
    <source>
        <dbReference type="EMBL" id="KJL32374.1"/>
    </source>
</evidence>
<comment type="caution">
    <text evidence="2">The sequence shown here is derived from an EMBL/GenBank/DDBJ whole genome shotgun (WGS) entry which is preliminary data.</text>
</comment>
<dbReference type="GO" id="GO:0016747">
    <property type="term" value="F:acyltransferase activity, transferring groups other than amino-acyl groups"/>
    <property type="evidence" value="ECO:0007669"/>
    <property type="project" value="TreeGrafter"/>
</dbReference>
<dbReference type="STRING" id="582680.RS86_02846"/>